<dbReference type="PANTHER" id="PTHR43540:SF16">
    <property type="entry name" value="ISOCHORISMATASE-LIKE DOMAIN-CONTAINING PROTEIN"/>
    <property type="match status" value="1"/>
</dbReference>
<feature type="domain" description="Isochorismatase-like" evidence="2">
    <location>
        <begin position="46"/>
        <end position="232"/>
    </location>
</feature>
<keyword evidence="1 3" id="KW-0378">Hydrolase</keyword>
<comment type="caution">
    <text evidence="3">The sequence shown here is derived from an EMBL/GenBank/DDBJ whole genome shotgun (WGS) entry which is preliminary data.</text>
</comment>
<dbReference type="InterPro" id="IPR000868">
    <property type="entry name" value="Isochorismatase-like_dom"/>
</dbReference>
<accession>A0AA94V8U2</accession>
<sequence>MDRAPILAILFKKRRNTLTKASLAAYADPENPALPKVGMDIEPGRTALLITDPQVDFLSPKGAAWGAFGESITEHNTVENIGRLMQASKFAGIEVLISPHYYYPFDHRWDFAATGETLMHKLRMFDRKDPLSLDGFDGSGADWMPEYKEFIEDGKTIVCSPHKIAGPQTNDVVLQLRKKRIDKVILAGMAANFCVESHLRDLVEKGFEVAVVRDATAGSKLPEGDAYLAALVNFRWFANDLWTTSQAVERLAKAG</sequence>
<dbReference type="InterPro" id="IPR050272">
    <property type="entry name" value="Isochorismatase-like_hydrls"/>
</dbReference>
<protein>
    <submittedName>
        <fullName evidence="3">Cysteine hydrolase</fullName>
    </submittedName>
</protein>
<dbReference type="PANTHER" id="PTHR43540">
    <property type="entry name" value="PEROXYUREIDOACRYLATE/UREIDOACRYLATE AMIDOHYDROLASE-RELATED"/>
    <property type="match status" value="1"/>
</dbReference>
<dbReference type="GO" id="GO:0016787">
    <property type="term" value="F:hydrolase activity"/>
    <property type="evidence" value="ECO:0007669"/>
    <property type="project" value="UniProtKB-KW"/>
</dbReference>
<dbReference type="CDD" id="cd00431">
    <property type="entry name" value="cysteine_hydrolases"/>
    <property type="match status" value="1"/>
</dbReference>
<dbReference type="SUPFAM" id="SSF52499">
    <property type="entry name" value="Isochorismatase-like hydrolases"/>
    <property type="match status" value="1"/>
</dbReference>
<organism evidence="3 4">
    <name type="scientific">Rhizobium rhizogenes</name>
    <name type="common">Agrobacterium rhizogenes</name>
    <dbReference type="NCBI Taxonomy" id="359"/>
    <lineage>
        <taxon>Bacteria</taxon>
        <taxon>Pseudomonadati</taxon>
        <taxon>Pseudomonadota</taxon>
        <taxon>Alphaproteobacteria</taxon>
        <taxon>Hyphomicrobiales</taxon>
        <taxon>Rhizobiaceae</taxon>
        <taxon>Rhizobium/Agrobacterium group</taxon>
        <taxon>Rhizobium</taxon>
    </lineage>
</organism>
<name>A0AA94V8U2_RHIRH</name>
<dbReference type="Proteomes" id="UP000320858">
    <property type="component" value="Unassembled WGS sequence"/>
</dbReference>
<dbReference type="Gene3D" id="3.40.50.850">
    <property type="entry name" value="Isochorismatase-like"/>
    <property type="match status" value="1"/>
</dbReference>
<evidence type="ECO:0000313" key="3">
    <source>
        <dbReference type="EMBL" id="TRA84552.1"/>
    </source>
</evidence>
<reference evidence="3 4" key="1">
    <citation type="journal article" date="2019" name="Appl. Microbiol. Biotechnol.">
        <title>Differential efficiency of wild type rhizogenic strains for rol gene transformation of plants.</title>
        <authorList>
            <person name="Desmet S."/>
            <person name="De Keyser E."/>
            <person name="Van Vaerenbergh J."/>
            <person name="Baeyen S."/>
            <person name="Van Huylenbroeck J."/>
            <person name="Geelen D."/>
            <person name="Dhooghe E."/>
        </authorList>
    </citation>
    <scope>NUCLEOTIDE SEQUENCE [LARGE SCALE GENOMIC DNA]</scope>
    <source>
        <strain evidence="3 4">B 4.1</strain>
    </source>
</reference>
<evidence type="ECO:0000256" key="1">
    <source>
        <dbReference type="ARBA" id="ARBA00022801"/>
    </source>
</evidence>
<gene>
    <name evidence="3" type="ORF">EXN24_25175</name>
</gene>
<proteinExistence type="predicted"/>
<dbReference type="Pfam" id="PF00857">
    <property type="entry name" value="Isochorismatase"/>
    <property type="match status" value="1"/>
</dbReference>
<evidence type="ECO:0000259" key="2">
    <source>
        <dbReference type="Pfam" id="PF00857"/>
    </source>
</evidence>
<dbReference type="EMBL" id="SGOB01000009">
    <property type="protein sequence ID" value="TRA84552.1"/>
    <property type="molecule type" value="Genomic_DNA"/>
</dbReference>
<dbReference type="InterPro" id="IPR036380">
    <property type="entry name" value="Isochorismatase-like_sf"/>
</dbReference>
<dbReference type="AlphaFoldDB" id="A0AA94V8U2"/>
<evidence type="ECO:0000313" key="4">
    <source>
        <dbReference type="Proteomes" id="UP000320858"/>
    </source>
</evidence>